<reference evidence="1 2" key="1">
    <citation type="submission" date="2023-08" db="EMBL/GenBank/DDBJ databases">
        <title>The draft genome sequence of Paracraurococcus sp. LOR1-02.</title>
        <authorList>
            <person name="Kingkaew E."/>
            <person name="Tanasupawat S."/>
        </authorList>
    </citation>
    <scope>NUCLEOTIDE SEQUENCE [LARGE SCALE GENOMIC DNA]</scope>
    <source>
        <strain evidence="1 2">LOR1-02</strain>
    </source>
</reference>
<dbReference type="Gene3D" id="3.30.2310.20">
    <property type="entry name" value="RelE-like"/>
    <property type="match status" value="1"/>
</dbReference>
<accession>A0ABT9ECH5</accession>
<name>A0ABT9ECH5_9PROT</name>
<dbReference type="InterPro" id="IPR035093">
    <property type="entry name" value="RelE/ParE_toxin_dom_sf"/>
</dbReference>
<keyword evidence="2" id="KW-1185">Reference proteome</keyword>
<protein>
    <submittedName>
        <fullName evidence="1">Type II toxin-antitoxin system RelE/ParE family toxin</fullName>
    </submittedName>
</protein>
<evidence type="ECO:0000313" key="1">
    <source>
        <dbReference type="EMBL" id="MDO9713735.1"/>
    </source>
</evidence>
<sequence length="115" mass="13343">MKRYKVRRAADVTRDLDLIEDHLVRVYQDLGEDPGDAAERAAVRLGEALRYMRTFETYPHRGTEHPQIHPGLRTVTSRSFIFYFEVDEASAEVSVLAVFFGGADHRRQITDRLRH</sequence>
<organism evidence="1 2">
    <name type="scientific">Paracraurococcus lichenis</name>
    <dbReference type="NCBI Taxonomy" id="3064888"/>
    <lineage>
        <taxon>Bacteria</taxon>
        <taxon>Pseudomonadati</taxon>
        <taxon>Pseudomonadota</taxon>
        <taxon>Alphaproteobacteria</taxon>
        <taxon>Acetobacterales</taxon>
        <taxon>Roseomonadaceae</taxon>
        <taxon>Paracraurococcus</taxon>
    </lineage>
</organism>
<dbReference type="Proteomes" id="UP001243009">
    <property type="component" value="Unassembled WGS sequence"/>
</dbReference>
<comment type="caution">
    <text evidence="1">The sequence shown here is derived from an EMBL/GenBank/DDBJ whole genome shotgun (WGS) entry which is preliminary data.</text>
</comment>
<dbReference type="RefSeq" id="WP_305108588.1">
    <property type="nucleotide sequence ID" value="NZ_JAUTWS010000116.1"/>
</dbReference>
<evidence type="ECO:0000313" key="2">
    <source>
        <dbReference type="Proteomes" id="UP001243009"/>
    </source>
</evidence>
<dbReference type="EMBL" id="JAUTWS010000116">
    <property type="protein sequence ID" value="MDO9713735.1"/>
    <property type="molecule type" value="Genomic_DNA"/>
</dbReference>
<proteinExistence type="predicted"/>
<gene>
    <name evidence="1" type="ORF">Q7A36_35825</name>
</gene>